<proteinExistence type="predicted"/>
<dbReference type="Proteomes" id="UP000265520">
    <property type="component" value="Unassembled WGS sequence"/>
</dbReference>
<keyword evidence="2" id="KW-1185">Reference proteome</keyword>
<comment type="caution">
    <text evidence="1">The sequence shown here is derived from an EMBL/GenBank/DDBJ whole genome shotgun (WGS) entry which is preliminary data.</text>
</comment>
<name>A0A392QIW0_9FABA</name>
<dbReference type="PANTHER" id="PTHR21529:SF4">
    <property type="entry name" value="TPR AND ANKYRIN REPEAT-CONTAINING PROTEIN 1"/>
    <property type="match status" value="1"/>
</dbReference>
<organism evidence="1 2">
    <name type="scientific">Trifolium medium</name>
    <dbReference type="NCBI Taxonomy" id="97028"/>
    <lineage>
        <taxon>Eukaryota</taxon>
        <taxon>Viridiplantae</taxon>
        <taxon>Streptophyta</taxon>
        <taxon>Embryophyta</taxon>
        <taxon>Tracheophyta</taxon>
        <taxon>Spermatophyta</taxon>
        <taxon>Magnoliopsida</taxon>
        <taxon>eudicotyledons</taxon>
        <taxon>Gunneridae</taxon>
        <taxon>Pentapetalae</taxon>
        <taxon>rosids</taxon>
        <taxon>fabids</taxon>
        <taxon>Fabales</taxon>
        <taxon>Fabaceae</taxon>
        <taxon>Papilionoideae</taxon>
        <taxon>50 kb inversion clade</taxon>
        <taxon>NPAAA clade</taxon>
        <taxon>Hologalegina</taxon>
        <taxon>IRL clade</taxon>
        <taxon>Trifolieae</taxon>
        <taxon>Trifolium</taxon>
    </lineage>
</organism>
<sequence length="137" mass="16011">MILGTDNIKDDLLVQVVARFEDNEPWKDFIQSIGLYSGDESRNKAVLLDPTLIKLYVALQYTFNVNWIQEVDYISPSCFMYLVERLLLLTSCWQGFMYATKSSFTEWLIFQDENSLSNLSFTTFKFESAHDFIAYIL</sequence>
<dbReference type="EMBL" id="LXQA010137157">
    <property type="protein sequence ID" value="MCI23650.1"/>
    <property type="molecule type" value="Genomic_DNA"/>
</dbReference>
<accession>A0A392QIW0</accession>
<reference evidence="1 2" key="1">
    <citation type="journal article" date="2018" name="Front. Plant Sci.">
        <title>Red Clover (Trifolium pratense) and Zigzag Clover (T. medium) - A Picture of Genomic Similarities and Differences.</title>
        <authorList>
            <person name="Dluhosova J."/>
            <person name="Istvanek J."/>
            <person name="Nedelnik J."/>
            <person name="Repkova J."/>
        </authorList>
    </citation>
    <scope>NUCLEOTIDE SEQUENCE [LARGE SCALE GENOMIC DNA]</scope>
    <source>
        <strain evidence="2">cv. 10/8</strain>
        <tissue evidence="1">Leaf</tissue>
    </source>
</reference>
<dbReference type="PANTHER" id="PTHR21529">
    <property type="entry name" value="MAMMARY TURMOR VIRUS RECEPTOR HOMOLOG 1, 2 MTVR1, 2"/>
    <property type="match status" value="1"/>
</dbReference>
<dbReference type="InterPro" id="IPR039904">
    <property type="entry name" value="TRANK1"/>
</dbReference>
<evidence type="ECO:0000313" key="2">
    <source>
        <dbReference type="Proteomes" id="UP000265520"/>
    </source>
</evidence>
<feature type="non-terminal residue" evidence="1">
    <location>
        <position position="137"/>
    </location>
</feature>
<evidence type="ECO:0000313" key="1">
    <source>
        <dbReference type="EMBL" id="MCI23650.1"/>
    </source>
</evidence>
<dbReference type="AlphaFoldDB" id="A0A392QIW0"/>
<protein>
    <submittedName>
        <fullName evidence="1">Uncharacterized protein</fullName>
    </submittedName>
</protein>